<dbReference type="EMBL" id="FNBH01000003">
    <property type="protein sequence ID" value="SDG24372.1"/>
    <property type="molecule type" value="Genomic_DNA"/>
</dbReference>
<dbReference type="InterPro" id="IPR000887">
    <property type="entry name" value="Aldlse_KDPG_KHG"/>
</dbReference>
<dbReference type="Gene3D" id="3.20.20.70">
    <property type="entry name" value="Aldolase class I"/>
    <property type="match status" value="1"/>
</dbReference>
<keyword evidence="7" id="KW-1185">Reference proteome</keyword>
<proteinExistence type="inferred from homology"/>
<gene>
    <name evidence="6" type="ORF">SAMN05421825_3023</name>
</gene>
<comment type="subunit">
    <text evidence="3">Homotrimer.</text>
</comment>
<dbReference type="STRING" id="454006.SAMN05421825_3023"/>
<comment type="similarity">
    <text evidence="2">Belongs to the KHG/KDPG aldolase family.</text>
</comment>
<dbReference type="AlphaFoldDB" id="A0A1G7SN87"/>
<dbReference type="PANTHER" id="PTHR30246">
    <property type="entry name" value="2-KETO-3-DEOXY-6-PHOSPHOGLUCONATE ALDOLASE"/>
    <property type="match status" value="1"/>
</dbReference>
<organism evidence="6 7">
    <name type="scientific">Epilithonimonas hungarica</name>
    <dbReference type="NCBI Taxonomy" id="454006"/>
    <lineage>
        <taxon>Bacteria</taxon>
        <taxon>Pseudomonadati</taxon>
        <taxon>Bacteroidota</taxon>
        <taxon>Flavobacteriia</taxon>
        <taxon>Flavobacteriales</taxon>
        <taxon>Weeksellaceae</taxon>
        <taxon>Chryseobacterium group</taxon>
        <taxon>Epilithonimonas</taxon>
    </lineage>
</organism>
<dbReference type="Proteomes" id="UP000199203">
    <property type="component" value="Unassembled WGS sequence"/>
</dbReference>
<comment type="pathway">
    <text evidence="1">Carbohydrate acid metabolism.</text>
</comment>
<accession>A0A1G7SN87</accession>
<evidence type="ECO:0000313" key="6">
    <source>
        <dbReference type="EMBL" id="SDG24372.1"/>
    </source>
</evidence>
<dbReference type="SUPFAM" id="SSF51569">
    <property type="entry name" value="Aldolase"/>
    <property type="match status" value="1"/>
</dbReference>
<evidence type="ECO:0000313" key="7">
    <source>
        <dbReference type="Proteomes" id="UP000199203"/>
    </source>
</evidence>
<dbReference type="OrthoDB" id="9802667at2"/>
<evidence type="ECO:0000256" key="3">
    <source>
        <dbReference type="ARBA" id="ARBA00011233"/>
    </source>
</evidence>
<dbReference type="RefSeq" id="WP_089874225.1">
    <property type="nucleotide sequence ID" value="NZ_FNBH01000003.1"/>
</dbReference>
<protein>
    <submittedName>
        <fullName evidence="6">2-keto-3-deoxy-phosphogluconate aldolase</fullName>
    </submittedName>
</protein>
<dbReference type="NCBIfam" id="TIGR01182">
    <property type="entry name" value="eda"/>
    <property type="match status" value="1"/>
</dbReference>
<dbReference type="PANTHER" id="PTHR30246:SF1">
    <property type="entry name" value="2-DEHYDRO-3-DEOXY-6-PHOSPHOGALACTONATE ALDOLASE-RELATED"/>
    <property type="match status" value="1"/>
</dbReference>
<evidence type="ECO:0000256" key="5">
    <source>
        <dbReference type="ARBA" id="ARBA00023277"/>
    </source>
</evidence>
<keyword evidence="4" id="KW-0456">Lyase</keyword>
<dbReference type="CDD" id="cd00452">
    <property type="entry name" value="KDPG_aldolase"/>
    <property type="match status" value="1"/>
</dbReference>
<evidence type="ECO:0000256" key="1">
    <source>
        <dbReference type="ARBA" id="ARBA00004761"/>
    </source>
</evidence>
<name>A0A1G7SN87_9FLAO</name>
<dbReference type="InterPro" id="IPR013785">
    <property type="entry name" value="Aldolase_TIM"/>
</dbReference>
<dbReference type="Pfam" id="PF01081">
    <property type="entry name" value="Aldolase"/>
    <property type="match status" value="1"/>
</dbReference>
<keyword evidence="5" id="KW-0119">Carbohydrate metabolism</keyword>
<evidence type="ECO:0000256" key="4">
    <source>
        <dbReference type="ARBA" id="ARBA00023239"/>
    </source>
</evidence>
<dbReference type="GO" id="GO:0016829">
    <property type="term" value="F:lyase activity"/>
    <property type="evidence" value="ECO:0007669"/>
    <property type="project" value="UniProtKB-KW"/>
</dbReference>
<sequence>MSLKIIQKIKDQKIVPLFYNDSFEVSKSIVKSLYEAGIRVVEYTNRGELALENFRKLKELAITEFPELSLGIGTVKNISEMDAFIDAKADFIITPIINEELVKHSVDKNILLIPGCFTPSEINIAYQNGLRMVKVFPADLAGKNYIKSISSVFPEMEFMLTGGIHADAQDISEWMNGGAVAVGLGSALVKKEFSDEQLKEKVEQLLFQLNQK</sequence>
<evidence type="ECO:0000256" key="2">
    <source>
        <dbReference type="ARBA" id="ARBA00006906"/>
    </source>
</evidence>
<reference evidence="7" key="1">
    <citation type="submission" date="2016-10" db="EMBL/GenBank/DDBJ databases">
        <authorList>
            <person name="Varghese N."/>
            <person name="Submissions S."/>
        </authorList>
    </citation>
    <scope>NUCLEOTIDE SEQUENCE [LARGE SCALE GENOMIC DNA]</scope>
    <source>
        <strain evidence="7">DSM 19684</strain>
    </source>
</reference>